<accession>A0A8D8BHV8</accession>
<organism evidence="1">
    <name type="scientific">Culex pipiens</name>
    <name type="common">House mosquito</name>
    <dbReference type="NCBI Taxonomy" id="7175"/>
    <lineage>
        <taxon>Eukaryota</taxon>
        <taxon>Metazoa</taxon>
        <taxon>Ecdysozoa</taxon>
        <taxon>Arthropoda</taxon>
        <taxon>Hexapoda</taxon>
        <taxon>Insecta</taxon>
        <taxon>Pterygota</taxon>
        <taxon>Neoptera</taxon>
        <taxon>Endopterygota</taxon>
        <taxon>Diptera</taxon>
        <taxon>Nematocera</taxon>
        <taxon>Culicoidea</taxon>
        <taxon>Culicidae</taxon>
        <taxon>Culicinae</taxon>
        <taxon>Culicini</taxon>
        <taxon>Culex</taxon>
        <taxon>Culex</taxon>
    </lineage>
</organism>
<evidence type="ECO:0000313" key="1">
    <source>
        <dbReference type="EMBL" id="CAG6475583.1"/>
    </source>
</evidence>
<sequence>MRVPNTVMHHWRCDWRMDQAERRDALKLSTAAFGVRFVTMSLVCGKLASSAGSWDWAMERRRCERTSTRWERDRFGWTRWFAVETRLRLTTVCTGDGENTTVAIRRMWA</sequence>
<protein>
    <submittedName>
        <fullName evidence="1">(northern house mosquito) hypothetical protein</fullName>
    </submittedName>
</protein>
<reference evidence="1" key="1">
    <citation type="submission" date="2021-05" db="EMBL/GenBank/DDBJ databases">
        <authorList>
            <person name="Alioto T."/>
            <person name="Alioto T."/>
            <person name="Gomez Garrido J."/>
        </authorList>
    </citation>
    <scope>NUCLEOTIDE SEQUENCE</scope>
</reference>
<name>A0A8D8BHV8_CULPI</name>
<dbReference type="EMBL" id="HBUE01076915">
    <property type="protein sequence ID" value="CAG6475583.1"/>
    <property type="molecule type" value="Transcribed_RNA"/>
</dbReference>
<dbReference type="AlphaFoldDB" id="A0A8D8BHV8"/>
<proteinExistence type="predicted"/>